<dbReference type="AlphaFoldDB" id="A0A7X6K5I6"/>
<evidence type="ECO:0000313" key="2">
    <source>
        <dbReference type="Proteomes" id="UP000544090"/>
    </source>
</evidence>
<dbReference type="RefSeq" id="WP_168487579.1">
    <property type="nucleotide sequence ID" value="NZ_JAAZSQ010000016.1"/>
</dbReference>
<reference evidence="1 2" key="1">
    <citation type="submission" date="2020-04" db="EMBL/GenBank/DDBJ databases">
        <title>Arthrobacter sp. nov.</title>
        <authorList>
            <person name="Liu S."/>
        </authorList>
    </citation>
    <scope>NUCLEOTIDE SEQUENCE [LARGE SCALE GENOMIC DNA]</scope>
    <source>
        <strain evidence="1 2">E918</strain>
    </source>
</reference>
<organism evidence="1 2">
    <name type="scientific">Arthrobacter mobilis</name>
    <dbReference type="NCBI Taxonomy" id="2724944"/>
    <lineage>
        <taxon>Bacteria</taxon>
        <taxon>Bacillati</taxon>
        <taxon>Actinomycetota</taxon>
        <taxon>Actinomycetes</taxon>
        <taxon>Micrococcales</taxon>
        <taxon>Micrococcaceae</taxon>
        <taxon>Arthrobacter</taxon>
    </lineage>
</organism>
<keyword evidence="2" id="KW-1185">Reference proteome</keyword>
<protein>
    <submittedName>
        <fullName evidence="1">Uncharacterized protein</fullName>
    </submittedName>
</protein>
<accession>A0A7X6K5I6</accession>
<dbReference type="Proteomes" id="UP000544090">
    <property type="component" value="Unassembled WGS sequence"/>
</dbReference>
<gene>
    <name evidence="1" type="ORF">HGG74_14855</name>
</gene>
<proteinExistence type="predicted"/>
<evidence type="ECO:0000313" key="1">
    <source>
        <dbReference type="EMBL" id="NKX55795.1"/>
    </source>
</evidence>
<name>A0A7X6K5I6_9MICC</name>
<dbReference type="EMBL" id="JAAZSQ010000016">
    <property type="protein sequence ID" value="NKX55795.1"/>
    <property type="molecule type" value="Genomic_DNA"/>
</dbReference>
<sequence length="85" mass="9554">MRPHGPATHMFTMEKNQTTTQAATIYAPEDYLCNAVMLLPRGLLHGENTMILNQQETFEHRFGSPKAPFFPAGPCCWRRPPALPA</sequence>
<comment type="caution">
    <text evidence="1">The sequence shown here is derived from an EMBL/GenBank/DDBJ whole genome shotgun (WGS) entry which is preliminary data.</text>
</comment>